<dbReference type="PANTHER" id="PTHR24141">
    <property type="entry name" value="2-5A-DEPENDENT RIBONUCLEASE"/>
    <property type="match status" value="1"/>
</dbReference>
<dbReference type="PANTHER" id="PTHR24141:SF1">
    <property type="entry name" value="2-5A-DEPENDENT RIBONUCLEASE"/>
    <property type="match status" value="1"/>
</dbReference>
<sequence length="263" mass="28672">MRFFYKMSTSAVLAAMLISGCSSMSTDNVANKTPVIQLTQAAPTPQIGFRFSAAENFDIANKDKLSYRNFYAKPSEGVDAKWFDAVKRGDLPTVKYMVANGQNLEAKDTGNLDQTALGWAAFIGYEDMVDYLISQGASIYATDKGDVYNVMKSATLGKNTNIVKKIHQLLNKKAPVDLNDQTQESDGETLIMVAASNNRIETVKYLLAQGANPNLVATTKDKTMGSYNQGAYSYACTRGHVDMQQLLKANGAVNHRTGKASCE</sequence>
<feature type="repeat" description="ANK" evidence="3">
    <location>
        <begin position="186"/>
        <end position="218"/>
    </location>
</feature>
<dbReference type="SUPFAM" id="SSF48403">
    <property type="entry name" value="Ankyrin repeat"/>
    <property type="match status" value="1"/>
</dbReference>
<feature type="signal peptide" evidence="4">
    <location>
        <begin position="1"/>
        <end position="24"/>
    </location>
</feature>
<evidence type="ECO:0000313" key="5">
    <source>
        <dbReference type="EMBL" id="ALF60652.1"/>
    </source>
</evidence>
<dbReference type="GO" id="GO:0004540">
    <property type="term" value="F:RNA nuclease activity"/>
    <property type="evidence" value="ECO:0007669"/>
    <property type="project" value="TreeGrafter"/>
</dbReference>
<evidence type="ECO:0000256" key="3">
    <source>
        <dbReference type="PROSITE-ProRule" id="PRU00023"/>
    </source>
</evidence>
<protein>
    <submittedName>
        <fullName evidence="5">Uncharacterized protein</fullName>
    </submittedName>
</protein>
<dbReference type="KEGG" id="pur:AOC03_11865"/>
<dbReference type="GO" id="GO:0006396">
    <property type="term" value="P:RNA processing"/>
    <property type="evidence" value="ECO:0007669"/>
    <property type="project" value="TreeGrafter"/>
</dbReference>
<dbReference type="InterPro" id="IPR002110">
    <property type="entry name" value="Ankyrin_rpt"/>
</dbReference>
<dbReference type="EMBL" id="CP012678">
    <property type="protein sequence ID" value="ALF60652.1"/>
    <property type="molecule type" value="Genomic_DNA"/>
</dbReference>
<feature type="chain" id="PRO_5005801967" evidence="4">
    <location>
        <begin position="25"/>
        <end position="263"/>
    </location>
</feature>
<keyword evidence="1" id="KW-0677">Repeat</keyword>
<keyword evidence="6" id="KW-1185">Reference proteome</keyword>
<dbReference type="PROSITE" id="PS50297">
    <property type="entry name" value="ANK_REP_REGION"/>
    <property type="match status" value="1"/>
</dbReference>
<dbReference type="GO" id="GO:0003723">
    <property type="term" value="F:RNA binding"/>
    <property type="evidence" value="ECO:0007669"/>
    <property type="project" value="TreeGrafter"/>
</dbReference>
<evidence type="ECO:0000256" key="2">
    <source>
        <dbReference type="ARBA" id="ARBA00023043"/>
    </source>
</evidence>
<evidence type="ECO:0000256" key="1">
    <source>
        <dbReference type="ARBA" id="ARBA00022737"/>
    </source>
</evidence>
<dbReference type="PROSITE" id="PS50088">
    <property type="entry name" value="ANK_REPEAT"/>
    <property type="match status" value="2"/>
</dbReference>
<feature type="repeat" description="ANK" evidence="3">
    <location>
        <begin position="112"/>
        <end position="144"/>
    </location>
</feature>
<organism evidence="5 6">
    <name type="scientific">Psychrobacter urativorans</name>
    <dbReference type="NCBI Taxonomy" id="45610"/>
    <lineage>
        <taxon>Bacteria</taxon>
        <taxon>Pseudomonadati</taxon>
        <taxon>Pseudomonadota</taxon>
        <taxon>Gammaproteobacteria</taxon>
        <taxon>Moraxellales</taxon>
        <taxon>Moraxellaceae</taxon>
        <taxon>Psychrobacter</taxon>
    </lineage>
</organism>
<dbReference type="Proteomes" id="UP000059847">
    <property type="component" value="Chromosome"/>
</dbReference>
<name>A0A0M4T408_9GAMM</name>
<dbReference type="PROSITE" id="PS51257">
    <property type="entry name" value="PROKAR_LIPOPROTEIN"/>
    <property type="match status" value="1"/>
</dbReference>
<dbReference type="Pfam" id="PF12796">
    <property type="entry name" value="Ank_2"/>
    <property type="match status" value="1"/>
</dbReference>
<dbReference type="STRING" id="45610.AOC03_11865"/>
<evidence type="ECO:0000256" key="4">
    <source>
        <dbReference type="SAM" id="SignalP"/>
    </source>
</evidence>
<dbReference type="SMART" id="SM00248">
    <property type="entry name" value="ANK"/>
    <property type="match status" value="2"/>
</dbReference>
<gene>
    <name evidence="5" type="ORF">AOC03_11865</name>
</gene>
<dbReference type="AlphaFoldDB" id="A0A0M4T408"/>
<dbReference type="Gene3D" id="1.25.40.20">
    <property type="entry name" value="Ankyrin repeat-containing domain"/>
    <property type="match status" value="1"/>
</dbReference>
<dbReference type="InterPro" id="IPR036770">
    <property type="entry name" value="Ankyrin_rpt-contain_sf"/>
</dbReference>
<keyword evidence="4" id="KW-0732">Signal</keyword>
<accession>A0A0M4T408</accession>
<proteinExistence type="predicted"/>
<dbReference type="Pfam" id="PF13637">
    <property type="entry name" value="Ank_4"/>
    <property type="match status" value="1"/>
</dbReference>
<evidence type="ECO:0000313" key="6">
    <source>
        <dbReference type="Proteomes" id="UP000059847"/>
    </source>
</evidence>
<reference evidence="5 6" key="1">
    <citation type="submission" date="2015-09" db="EMBL/GenBank/DDBJ databases">
        <title>Complete genome of Psychrobacter urativorans R10.10B.</title>
        <authorList>
            <person name="See-Too W.S."/>
            <person name="Chan K.G."/>
        </authorList>
    </citation>
    <scope>NUCLEOTIDE SEQUENCE [LARGE SCALE GENOMIC DNA]</scope>
    <source>
        <strain evidence="5 6">R10.10B</strain>
    </source>
</reference>
<keyword evidence="2 3" id="KW-0040">ANK repeat</keyword>